<dbReference type="NCBIfam" id="TIGR00482">
    <property type="entry name" value="nicotinate (nicotinamide) nucleotide adenylyltransferase"/>
    <property type="match status" value="1"/>
</dbReference>
<keyword evidence="15" id="KW-1185">Reference proteome</keyword>
<comment type="function">
    <text evidence="1 11">Catalyzes the reversible adenylation of nicotinate mononucleotide (NaMN) to nicotinic acid adenine dinucleotide (NaAD).</text>
</comment>
<evidence type="ECO:0000256" key="1">
    <source>
        <dbReference type="ARBA" id="ARBA00002324"/>
    </source>
</evidence>
<comment type="caution">
    <text evidence="14">The sequence shown here is derived from an EMBL/GenBank/DDBJ whole genome shotgun (WGS) entry which is preliminary data.</text>
</comment>
<dbReference type="InterPro" id="IPR004821">
    <property type="entry name" value="Cyt_trans-like"/>
</dbReference>
<evidence type="ECO:0000256" key="12">
    <source>
        <dbReference type="SAM" id="MobiDB-lite"/>
    </source>
</evidence>
<organism evidence="14 15">
    <name type="scientific">Paracoccus salipaludis</name>
    <dbReference type="NCBI Taxonomy" id="2032623"/>
    <lineage>
        <taxon>Bacteria</taxon>
        <taxon>Pseudomonadati</taxon>
        <taxon>Pseudomonadota</taxon>
        <taxon>Alphaproteobacteria</taxon>
        <taxon>Rhodobacterales</taxon>
        <taxon>Paracoccaceae</taxon>
        <taxon>Paracoccus</taxon>
    </lineage>
</organism>
<dbReference type="GO" id="GO:0009435">
    <property type="term" value="P:NAD+ biosynthetic process"/>
    <property type="evidence" value="ECO:0007669"/>
    <property type="project" value="UniProtKB-UniRule"/>
</dbReference>
<gene>
    <name evidence="11" type="primary">nadD</name>
    <name evidence="14" type="ORF">CK240_02375</name>
</gene>
<protein>
    <recommendedName>
        <fullName evidence="11">Probable nicotinate-nucleotide adenylyltransferase</fullName>
        <ecNumber evidence="11">2.7.7.18</ecNumber>
    </recommendedName>
    <alternativeName>
        <fullName evidence="11">Deamido-NAD(+) diphosphorylase</fullName>
    </alternativeName>
    <alternativeName>
        <fullName evidence="11">Deamido-NAD(+) pyrophosphorylase</fullName>
    </alternativeName>
    <alternativeName>
        <fullName evidence="11">Nicotinate mononucleotide adenylyltransferase</fullName>
        <shortName evidence="11">NaMN adenylyltransferase</shortName>
    </alternativeName>
</protein>
<comment type="catalytic activity">
    <reaction evidence="10 11">
        <text>nicotinate beta-D-ribonucleotide + ATP + H(+) = deamido-NAD(+) + diphosphate</text>
        <dbReference type="Rhea" id="RHEA:22860"/>
        <dbReference type="ChEBI" id="CHEBI:15378"/>
        <dbReference type="ChEBI" id="CHEBI:30616"/>
        <dbReference type="ChEBI" id="CHEBI:33019"/>
        <dbReference type="ChEBI" id="CHEBI:57502"/>
        <dbReference type="ChEBI" id="CHEBI:58437"/>
        <dbReference type="EC" id="2.7.7.18"/>
    </reaction>
</comment>
<evidence type="ECO:0000256" key="8">
    <source>
        <dbReference type="ARBA" id="ARBA00022840"/>
    </source>
</evidence>
<evidence type="ECO:0000256" key="2">
    <source>
        <dbReference type="ARBA" id="ARBA00005019"/>
    </source>
</evidence>
<accession>A0A2A2GNB6</accession>
<proteinExistence type="inferred from homology"/>
<evidence type="ECO:0000256" key="10">
    <source>
        <dbReference type="ARBA" id="ARBA00048721"/>
    </source>
</evidence>
<keyword evidence="6 11" id="KW-0548">Nucleotidyltransferase</keyword>
<dbReference type="OrthoDB" id="5295945at2"/>
<dbReference type="HAMAP" id="MF_00244">
    <property type="entry name" value="NaMN_adenylyltr"/>
    <property type="match status" value="1"/>
</dbReference>
<dbReference type="InterPro" id="IPR014729">
    <property type="entry name" value="Rossmann-like_a/b/a_fold"/>
</dbReference>
<reference evidence="14 15" key="1">
    <citation type="submission" date="2017-09" db="EMBL/GenBank/DDBJ databases">
        <title>Paracoccus alkalisoli sp. nov., isolated from saline alkaline soil.</title>
        <authorList>
            <person name="Dong X."/>
            <person name="Zhang G."/>
        </authorList>
    </citation>
    <scope>NUCLEOTIDE SEQUENCE [LARGE SCALE GENOMIC DNA]</scope>
    <source>
        <strain evidence="14 15">WN007</strain>
    </source>
</reference>
<evidence type="ECO:0000259" key="13">
    <source>
        <dbReference type="Pfam" id="PF01467"/>
    </source>
</evidence>
<dbReference type="Proteomes" id="UP000218023">
    <property type="component" value="Unassembled WGS sequence"/>
</dbReference>
<dbReference type="Gene3D" id="3.40.50.620">
    <property type="entry name" value="HUPs"/>
    <property type="match status" value="1"/>
</dbReference>
<evidence type="ECO:0000256" key="11">
    <source>
        <dbReference type="HAMAP-Rule" id="MF_00244"/>
    </source>
</evidence>
<evidence type="ECO:0000313" key="15">
    <source>
        <dbReference type="Proteomes" id="UP000218023"/>
    </source>
</evidence>
<sequence>MERDSGLNPIALPGQRIGLLGGSFDPAHAGHLHISEMALRRFRLDRVWWLVSPGNPLKPHGPAPLAERIAMARRIADDPRIVVTGIEARLGTRWTADTIAALKARFPGVRFVWLMGSDNLVQFSRWDRWRGIAAQVPIGVIARPGSRTVARTARAARILERWRLPQHQAGCLADATPPAWVLINVPMTALSSSAIRSARRKAAERPGATAPVAGLRP</sequence>
<dbReference type="InterPro" id="IPR005248">
    <property type="entry name" value="NadD/NMNAT"/>
</dbReference>
<feature type="region of interest" description="Disordered" evidence="12">
    <location>
        <begin position="198"/>
        <end position="217"/>
    </location>
</feature>
<evidence type="ECO:0000256" key="7">
    <source>
        <dbReference type="ARBA" id="ARBA00022741"/>
    </source>
</evidence>
<dbReference type="PANTHER" id="PTHR39321:SF3">
    <property type="entry name" value="PHOSPHOPANTETHEINE ADENYLYLTRANSFERASE"/>
    <property type="match status" value="1"/>
</dbReference>
<keyword evidence="8 11" id="KW-0067">ATP-binding</keyword>
<dbReference type="NCBIfam" id="NF000845">
    <property type="entry name" value="PRK00071.2-4"/>
    <property type="match status" value="1"/>
</dbReference>
<evidence type="ECO:0000256" key="6">
    <source>
        <dbReference type="ARBA" id="ARBA00022695"/>
    </source>
</evidence>
<dbReference type="SUPFAM" id="SSF52374">
    <property type="entry name" value="Nucleotidylyl transferase"/>
    <property type="match status" value="1"/>
</dbReference>
<dbReference type="GO" id="GO:0005524">
    <property type="term" value="F:ATP binding"/>
    <property type="evidence" value="ECO:0007669"/>
    <property type="project" value="UniProtKB-KW"/>
</dbReference>
<dbReference type="AlphaFoldDB" id="A0A2A2GNB6"/>
<dbReference type="PANTHER" id="PTHR39321">
    <property type="entry name" value="NICOTINATE-NUCLEOTIDE ADENYLYLTRANSFERASE-RELATED"/>
    <property type="match status" value="1"/>
</dbReference>
<comment type="pathway">
    <text evidence="2 11">Cofactor biosynthesis; NAD(+) biosynthesis; deamido-NAD(+) from nicotinate D-ribonucleotide: step 1/1.</text>
</comment>
<keyword evidence="4 11" id="KW-0662">Pyridine nucleotide biosynthesis</keyword>
<evidence type="ECO:0000256" key="5">
    <source>
        <dbReference type="ARBA" id="ARBA00022679"/>
    </source>
</evidence>
<dbReference type="RefSeq" id="WP_095638711.1">
    <property type="nucleotide sequence ID" value="NZ_NSJZ01000001.1"/>
</dbReference>
<evidence type="ECO:0000256" key="4">
    <source>
        <dbReference type="ARBA" id="ARBA00022642"/>
    </source>
</evidence>
<dbReference type="EC" id="2.7.7.18" evidence="11"/>
<keyword evidence="9 11" id="KW-0520">NAD</keyword>
<evidence type="ECO:0000256" key="9">
    <source>
        <dbReference type="ARBA" id="ARBA00023027"/>
    </source>
</evidence>
<dbReference type="GO" id="GO:0004515">
    <property type="term" value="F:nicotinate-nucleotide adenylyltransferase activity"/>
    <property type="evidence" value="ECO:0007669"/>
    <property type="project" value="UniProtKB-UniRule"/>
</dbReference>
<evidence type="ECO:0000256" key="3">
    <source>
        <dbReference type="ARBA" id="ARBA00009014"/>
    </source>
</evidence>
<dbReference type="Pfam" id="PF01467">
    <property type="entry name" value="CTP_transf_like"/>
    <property type="match status" value="1"/>
</dbReference>
<keyword evidence="5 11" id="KW-0808">Transferase</keyword>
<dbReference type="UniPathway" id="UPA00253">
    <property type="reaction ID" value="UER00332"/>
</dbReference>
<feature type="domain" description="Cytidyltransferase-like" evidence="13">
    <location>
        <begin position="19"/>
        <end position="197"/>
    </location>
</feature>
<evidence type="ECO:0000313" key="14">
    <source>
        <dbReference type="EMBL" id="PAU98991.1"/>
    </source>
</evidence>
<name>A0A2A2GNB6_9RHOB</name>
<keyword evidence="7 11" id="KW-0547">Nucleotide-binding</keyword>
<dbReference type="CDD" id="cd02165">
    <property type="entry name" value="NMNAT"/>
    <property type="match status" value="1"/>
</dbReference>
<dbReference type="NCBIfam" id="NF000843">
    <property type="entry name" value="PRK00071.2-2"/>
    <property type="match status" value="1"/>
</dbReference>
<dbReference type="EMBL" id="NSJZ01000001">
    <property type="protein sequence ID" value="PAU98991.1"/>
    <property type="molecule type" value="Genomic_DNA"/>
</dbReference>
<comment type="similarity">
    <text evidence="3 11">Belongs to the NadD family.</text>
</comment>